<gene>
    <name evidence="1" type="ORF">ACFO6W_19855</name>
</gene>
<dbReference type="PIRSF" id="PIRSF021505">
    <property type="entry name" value="O_gly_hdrol"/>
    <property type="match status" value="1"/>
</dbReference>
<dbReference type="InterPro" id="IPR008928">
    <property type="entry name" value="6-hairpin_glycosidase_sf"/>
</dbReference>
<comment type="caution">
    <text evidence="1">The sequence shown here is derived from an EMBL/GenBank/DDBJ whole genome shotgun (WGS) entry which is preliminary data.</text>
</comment>
<accession>A0ABV9L0T5</accession>
<dbReference type="Pfam" id="PF03663">
    <property type="entry name" value="Glyco_hydro_76"/>
    <property type="match status" value="1"/>
</dbReference>
<dbReference type="InterPro" id="IPR014512">
    <property type="entry name" value="O_gly_hydro"/>
</dbReference>
<protein>
    <submittedName>
        <fullName evidence="1">Glycoside hydrolase family 76 protein</fullName>
    </submittedName>
</protein>
<reference evidence="2" key="1">
    <citation type="journal article" date="2019" name="Int. J. Syst. Evol. Microbiol.">
        <title>The Global Catalogue of Microorganisms (GCM) 10K type strain sequencing project: providing services to taxonomists for standard genome sequencing and annotation.</title>
        <authorList>
            <consortium name="The Broad Institute Genomics Platform"/>
            <consortium name="The Broad Institute Genome Sequencing Center for Infectious Disease"/>
            <person name="Wu L."/>
            <person name="Ma J."/>
        </authorList>
    </citation>
    <scope>NUCLEOTIDE SEQUENCE [LARGE SCALE GENOMIC DNA]</scope>
    <source>
        <strain evidence="2">CCUG 66188</strain>
    </source>
</reference>
<name>A0ABV9L0T5_9BACT</name>
<keyword evidence="2" id="KW-1185">Reference proteome</keyword>
<dbReference type="InterPro" id="IPR005198">
    <property type="entry name" value="Glyco_hydro_76"/>
</dbReference>
<evidence type="ECO:0000313" key="1">
    <source>
        <dbReference type="EMBL" id="MFC4675947.1"/>
    </source>
</evidence>
<dbReference type="EMBL" id="JBHSGN010000121">
    <property type="protein sequence ID" value="MFC4675947.1"/>
    <property type="molecule type" value="Genomic_DNA"/>
</dbReference>
<dbReference type="GO" id="GO:0016787">
    <property type="term" value="F:hydrolase activity"/>
    <property type="evidence" value="ECO:0007669"/>
    <property type="project" value="UniProtKB-KW"/>
</dbReference>
<dbReference type="Gene3D" id="1.50.10.20">
    <property type="match status" value="1"/>
</dbReference>
<sequence>MKKIIYTILSFGLFFLQSCGDIDDEYTYEEWTEVNWSAVADSTTNSLIDRFWNTSGNYFNYGNDGTTIDFHYWPNAHAMDVLIDAYQRTNDTKYSAYFDKWHAGIKVKNGNTYKNDYVDDMEWNALTMLRIYDITKDVKYLDTAKELWGWIKDAWTEDAGGGITWCTNPNVLFTKNACSNGPAAIIGARMYNITNDQSDLEWAKKIYEWEKNTLVNRATGAISDHIVCETNEVKGVALTYNQGTYVGAAVELFGITGDRTYLNEAQKVTNYTISSLINTSNNILRDEGNGDNGLFKGIFIRYFLELIKVNELPDSYRNKYITFFNNNANVLWSSGVYKEDLLFGPAWDTAPVGITQLTSQASGCMMIEAKAAYERWETSQKQ</sequence>
<dbReference type="InterPro" id="IPR053169">
    <property type="entry name" value="MUG_Protein"/>
</dbReference>
<evidence type="ECO:0000313" key="2">
    <source>
        <dbReference type="Proteomes" id="UP001596023"/>
    </source>
</evidence>
<dbReference type="SUPFAM" id="SSF48208">
    <property type="entry name" value="Six-hairpin glycosidases"/>
    <property type="match status" value="1"/>
</dbReference>
<keyword evidence="1" id="KW-0378">Hydrolase</keyword>
<proteinExistence type="predicted"/>
<dbReference type="PROSITE" id="PS51257">
    <property type="entry name" value="PROKAR_LIPOPROTEIN"/>
    <property type="match status" value="1"/>
</dbReference>
<dbReference type="PANTHER" id="PTHR47791:SF3">
    <property type="entry name" value="MEIOTICALLY UP-REGULATED GENE 191 PROTEIN"/>
    <property type="match status" value="1"/>
</dbReference>
<dbReference type="RefSeq" id="WP_379999672.1">
    <property type="nucleotide sequence ID" value="NZ_JBHSGN010000121.1"/>
</dbReference>
<organism evidence="1 2">
    <name type="scientific">Dysgonomonas termitidis</name>
    <dbReference type="NCBI Taxonomy" id="1516126"/>
    <lineage>
        <taxon>Bacteria</taxon>
        <taxon>Pseudomonadati</taxon>
        <taxon>Bacteroidota</taxon>
        <taxon>Bacteroidia</taxon>
        <taxon>Bacteroidales</taxon>
        <taxon>Dysgonomonadaceae</taxon>
        <taxon>Dysgonomonas</taxon>
    </lineage>
</organism>
<dbReference type="PANTHER" id="PTHR47791">
    <property type="entry name" value="MEIOTICALLY UP-REGULATED GENE 191 PROTEIN"/>
    <property type="match status" value="1"/>
</dbReference>
<dbReference type="Proteomes" id="UP001596023">
    <property type="component" value="Unassembled WGS sequence"/>
</dbReference>